<accession>A0A542Y6R9</accession>
<dbReference type="GO" id="GO:0000271">
    <property type="term" value="P:polysaccharide biosynthetic process"/>
    <property type="evidence" value="ECO:0007669"/>
    <property type="project" value="InterPro"/>
</dbReference>
<dbReference type="InterPro" id="IPR051401">
    <property type="entry name" value="GtrA_CellWall_Glycosyl"/>
</dbReference>
<dbReference type="PANTHER" id="PTHR38459:SF1">
    <property type="entry name" value="PROPHAGE BACTOPRENOL-LINKED GLUCOSE TRANSLOCASE HOMOLOG"/>
    <property type="match status" value="1"/>
</dbReference>
<keyword evidence="3 6" id="KW-0812">Transmembrane</keyword>
<feature type="transmembrane region" description="Helical" evidence="6">
    <location>
        <begin position="15"/>
        <end position="36"/>
    </location>
</feature>
<sequence>MNPDSLLRRVWSNGVFRYLFVGGACFLADLGLLWIMHALLGVPLVIATPVAFLLSFAITYFSQRYFAFQSESTLAPSVARYTALVAFNTVATTGIVWAADELGWSWIVGKVISVGVTTVWNFFAYRYWVFAAKNDGEVHV</sequence>
<evidence type="ECO:0000313" key="9">
    <source>
        <dbReference type="Proteomes" id="UP000319094"/>
    </source>
</evidence>
<feature type="transmembrane region" description="Helical" evidence="6">
    <location>
        <begin position="81"/>
        <end position="98"/>
    </location>
</feature>
<dbReference type="Proteomes" id="UP000319094">
    <property type="component" value="Unassembled WGS sequence"/>
</dbReference>
<feature type="domain" description="GtrA/DPMS transmembrane" evidence="7">
    <location>
        <begin position="17"/>
        <end position="130"/>
    </location>
</feature>
<keyword evidence="9" id="KW-1185">Reference proteome</keyword>
<evidence type="ECO:0000313" key="8">
    <source>
        <dbReference type="EMBL" id="TQL43790.1"/>
    </source>
</evidence>
<comment type="similarity">
    <text evidence="2">Belongs to the GtrA family.</text>
</comment>
<reference evidence="8 9" key="1">
    <citation type="submission" date="2019-06" db="EMBL/GenBank/DDBJ databases">
        <title>Sequencing the genomes of 1000 actinobacteria strains.</title>
        <authorList>
            <person name="Klenk H.-P."/>
        </authorList>
    </citation>
    <scope>NUCLEOTIDE SEQUENCE [LARGE SCALE GENOMIC DNA]</scope>
    <source>
        <strain evidence="8 9">DSM 8803</strain>
    </source>
</reference>
<dbReference type="PANTHER" id="PTHR38459">
    <property type="entry name" value="PROPHAGE BACTOPRENOL-LINKED GLUCOSE TRANSLOCASE HOMOLOG"/>
    <property type="match status" value="1"/>
</dbReference>
<gene>
    <name evidence="8" type="ORF">FB468_1827</name>
</gene>
<evidence type="ECO:0000256" key="5">
    <source>
        <dbReference type="ARBA" id="ARBA00023136"/>
    </source>
</evidence>
<evidence type="ECO:0000256" key="3">
    <source>
        <dbReference type="ARBA" id="ARBA00022692"/>
    </source>
</evidence>
<proteinExistence type="inferred from homology"/>
<evidence type="ECO:0000256" key="4">
    <source>
        <dbReference type="ARBA" id="ARBA00022989"/>
    </source>
</evidence>
<evidence type="ECO:0000259" key="7">
    <source>
        <dbReference type="Pfam" id="PF04138"/>
    </source>
</evidence>
<dbReference type="GO" id="GO:0005886">
    <property type="term" value="C:plasma membrane"/>
    <property type="evidence" value="ECO:0007669"/>
    <property type="project" value="TreeGrafter"/>
</dbReference>
<feature type="transmembrane region" description="Helical" evidence="6">
    <location>
        <begin position="42"/>
        <end position="61"/>
    </location>
</feature>
<evidence type="ECO:0000256" key="1">
    <source>
        <dbReference type="ARBA" id="ARBA00004141"/>
    </source>
</evidence>
<evidence type="ECO:0000256" key="6">
    <source>
        <dbReference type="SAM" id="Phobius"/>
    </source>
</evidence>
<dbReference type="Pfam" id="PF04138">
    <property type="entry name" value="GtrA_DPMS_TM"/>
    <property type="match status" value="1"/>
</dbReference>
<dbReference type="EMBL" id="VFON01000001">
    <property type="protein sequence ID" value="TQL43790.1"/>
    <property type="molecule type" value="Genomic_DNA"/>
</dbReference>
<comment type="caution">
    <text evidence="8">The sequence shown here is derived from an EMBL/GenBank/DDBJ whole genome shotgun (WGS) entry which is preliminary data.</text>
</comment>
<keyword evidence="4 6" id="KW-1133">Transmembrane helix</keyword>
<comment type="subcellular location">
    <subcellularLocation>
        <location evidence="1">Membrane</location>
        <topology evidence="1">Multi-pass membrane protein</topology>
    </subcellularLocation>
</comment>
<dbReference type="AlphaFoldDB" id="A0A542Y6R9"/>
<dbReference type="RefSeq" id="WP_170219689.1">
    <property type="nucleotide sequence ID" value="NZ_BAAAUY010000001.1"/>
</dbReference>
<feature type="transmembrane region" description="Helical" evidence="6">
    <location>
        <begin position="104"/>
        <end position="123"/>
    </location>
</feature>
<dbReference type="InterPro" id="IPR007267">
    <property type="entry name" value="GtrA_DPMS_TM"/>
</dbReference>
<evidence type="ECO:0000256" key="2">
    <source>
        <dbReference type="ARBA" id="ARBA00009399"/>
    </source>
</evidence>
<name>A0A542Y6R9_9MICO</name>
<organism evidence="8 9">
    <name type="scientific">Leucobacter komagatae</name>
    <dbReference type="NCBI Taxonomy" id="55969"/>
    <lineage>
        <taxon>Bacteria</taxon>
        <taxon>Bacillati</taxon>
        <taxon>Actinomycetota</taxon>
        <taxon>Actinomycetes</taxon>
        <taxon>Micrococcales</taxon>
        <taxon>Microbacteriaceae</taxon>
        <taxon>Leucobacter</taxon>
    </lineage>
</organism>
<protein>
    <submittedName>
        <fullName evidence="8">Putative flippase GtrA</fullName>
    </submittedName>
</protein>
<keyword evidence="5 6" id="KW-0472">Membrane</keyword>